<dbReference type="InterPro" id="IPR036291">
    <property type="entry name" value="NAD(P)-bd_dom_sf"/>
</dbReference>
<dbReference type="EMBL" id="JAGUCO010000007">
    <property type="protein sequence ID" value="MBS2099055.1"/>
    <property type="molecule type" value="Genomic_DNA"/>
</dbReference>
<gene>
    <name evidence="2" type="ORF">KEM10_12255</name>
</gene>
<name>A0ABS5JVX5_9BACT</name>
<protein>
    <submittedName>
        <fullName evidence="2">NAD-dependent epimerase/dehydratase family protein</fullName>
    </submittedName>
</protein>
<feature type="domain" description="NAD-dependent epimerase/dehydratase" evidence="1">
    <location>
        <begin position="8"/>
        <end position="188"/>
    </location>
</feature>
<comment type="caution">
    <text evidence="2">The sequence shown here is derived from an EMBL/GenBank/DDBJ whole genome shotgun (WGS) entry which is preliminary data.</text>
</comment>
<dbReference type="PANTHER" id="PTHR43245:SF13">
    <property type="entry name" value="UDP-D-APIOSE_UDP-D-XYLOSE SYNTHASE 2"/>
    <property type="match status" value="1"/>
</dbReference>
<proteinExistence type="predicted"/>
<dbReference type="PANTHER" id="PTHR43245">
    <property type="entry name" value="BIFUNCTIONAL POLYMYXIN RESISTANCE PROTEIN ARNA"/>
    <property type="match status" value="1"/>
</dbReference>
<keyword evidence="3" id="KW-1185">Reference proteome</keyword>
<dbReference type="Pfam" id="PF01370">
    <property type="entry name" value="Epimerase"/>
    <property type="match status" value="1"/>
</dbReference>
<evidence type="ECO:0000313" key="3">
    <source>
        <dbReference type="Proteomes" id="UP000708576"/>
    </source>
</evidence>
<accession>A0ABS5JVX5</accession>
<reference evidence="2 3" key="1">
    <citation type="journal article" date="2015" name="Int. J. Syst. Evol. Microbiol.">
        <title>Carboxylicivirga linearis sp. nov., isolated from a sea cucumber culture pond.</title>
        <authorList>
            <person name="Wang F.Q."/>
            <person name="Zhou Y.X."/>
            <person name="Lin X.Z."/>
            <person name="Chen G.J."/>
            <person name="Du Z.J."/>
        </authorList>
    </citation>
    <scope>NUCLEOTIDE SEQUENCE [LARGE SCALE GENOMIC DNA]</scope>
    <source>
        <strain evidence="2 3">FB218</strain>
    </source>
</reference>
<dbReference type="InterPro" id="IPR001509">
    <property type="entry name" value="Epimerase_deHydtase"/>
</dbReference>
<organism evidence="2 3">
    <name type="scientific">Carboxylicivirga linearis</name>
    <dbReference type="NCBI Taxonomy" id="1628157"/>
    <lineage>
        <taxon>Bacteria</taxon>
        <taxon>Pseudomonadati</taxon>
        <taxon>Bacteroidota</taxon>
        <taxon>Bacteroidia</taxon>
        <taxon>Marinilabiliales</taxon>
        <taxon>Marinilabiliaceae</taxon>
        <taxon>Carboxylicivirga</taxon>
    </lineage>
</organism>
<evidence type="ECO:0000313" key="2">
    <source>
        <dbReference type="EMBL" id="MBS2099055.1"/>
    </source>
</evidence>
<dbReference type="Proteomes" id="UP000708576">
    <property type="component" value="Unassembled WGS sequence"/>
</dbReference>
<sequence length="310" mass="34849">MNNSLHTVLGASGGVGQSVIKVLKEKEIPARAVSRSKKMEGVESVSADVLKKDDVDRVVAGSSVVYLCVGLEYKTEVWQRDWPVLMDNVIEACSKHNAVLIFLDNVHMYGPAPLQGHFDEGYTEEPTTEKGKVRKEIDDKLKAAFLHGKLKGVIARAADFIGPNAKNSGFYFSFLERMLKGKAPQSVLPRGPKHTYANTIDLGRALVELALEPETYNTVWHLPVGDPVSVDEMMAVFNDAMGTSYKVSYIPKFVRKLIAAFVPVVKEFDEMLYQFEYDYIMSFEKFKKQFPDFKITPYKEAVKQMVDSFQ</sequence>
<dbReference type="RefSeq" id="WP_212216293.1">
    <property type="nucleotide sequence ID" value="NZ_JAGUCO010000007.1"/>
</dbReference>
<evidence type="ECO:0000259" key="1">
    <source>
        <dbReference type="Pfam" id="PF01370"/>
    </source>
</evidence>
<dbReference type="Gene3D" id="3.40.50.720">
    <property type="entry name" value="NAD(P)-binding Rossmann-like Domain"/>
    <property type="match status" value="1"/>
</dbReference>
<dbReference type="SUPFAM" id="SSF51735">
    <property type="entry name" value="NAD(P)-binding Rossmann-fold domains"/>
    <property type="match status" value="1"/>
</dbReference>
<dbReference type="InterPro" id="IPR050177">
    <property type="entry name" value="Lipid_A_modif_metabolic_enz"/>
</dbReference>